<proteinExistence type="predicted"/>
<organism evidence="1 2">
    <name type="scientific">Alicyclobacillus dauci</name>
    <dbReference type="NCBI Taxonomy" id="1475485"/>
    <lineage>
        <taxon>Bacteria</taxon>
        <taxon>Bacillati</taxon>
        <taxon>Bacillota</taxon>
        <taxon>Bacilli</taxon>
        <taxon>Bacillales</taxon>
        <taxon>Alicyclobacillaceae</taxon>
        <taxon>Alicyclobacillus</taxon>
    </lineage>
</organism>
<evidence type="ECO:0000313" key="1">
    <source>
        <dbReference type="EMBL" id="WAH39039.1"/>
    </source>
</evidence>
<keyword evidence="2" id="KW-1185">Reference proteome</keyword>
<sequence length="172" mass="19226">MKVKQLCATLLVSVLLVGCGNSDYDSKRQSAIVEQMLPTAIADPPAEVDLPAFRMSNPHVFVNTRSDGITEIYSAERGQWNGKIVNVYYVPPADVKMDEGQYALHSVYPLQRIATTPIKRDLTWSATWNTKGHQLPHVFYILARTNVGQVTIEQVTWNNNKLYVTGAESSLM</sequence>
<accession>A0ABY6Z8B8</accession>
<dbReference type="EMBL" id="CP104064">
    <property type="protein sequence ID" value="WAH39039.1"/>
    <property type="molecule type" value="Genomic_DNA"/>
</dbReference>
<protein>
    <recommendedName>
        <fullName evidence="3">DUF5067 domain-containing protein</fullName>
    </recommendedName>
</protein>
<name>A0ABY6Z8B8_9BACL</name>
<evidence type="ECO:0008006" key="3">
    <source>
        <dbReference type="Google" id="ProtNLM"/>
    </source>
</evidence>
<gene>
    <name evidence="1" type="ORF">NZD86_11450</name>
</gene>
<dbReference type="PROSITE" id="PS51257">
    <property type="entry name" value="PROKAR_LIPOPROTEIN"/>
    <property type="match status" value="1"/>
</dbReference>
<dbReference type="RefSeq" id="WP_268046687.1">
    <property type="nucleotide sequence ID" value="NZ_CP104064.1"/>
</dbReference>
<reference evidence="1" key="1">
    <citation type="submission" date="2022-08" db="EMBL/GenBank/DDBJ databases">
        <title>Alicyclobacillus dauci DSM2870, complete genome.</title>
        <authorList>
            <person name="Wang Q."/>
            <person name="Cai R."/>
            <person name="Wang Z."/>
        </authorList>
    </citation>
    <scope>NUCLEOTIDE SEQUENCE</scope>
    <source>
        <strain evidence="1">DSM 28700</strain>
    </source>
</reference>
<dbReference type="Proteomes" id="UP001164803">
    <property type="component" value="Chromosome"/>
</dbReference>
<evidence type="ECO:0000313" key="2">
    <source>
        <dbReference type="Proteomes" id="UP001164803"/>
    </source>
</evidence>